<comment type="similarity">
    <text evidence="2">Belongs to the OmpP1/FadL family.</text>
</comment>
<dbReference type="AlphaFoldDB" id="A0A017TF99"/>
<evidence type="ECO:0000256" key="2">
    <source>
        <dbReference type="ARBA" id="ARBA00008163"/>
    </source>
</evidence>
<dbReference type="RefSeq" id="WP_044236764.1">
    <property type="nucleotide sequence ID" value="NZ_ASRX01000006.1"/>
</dbReference>
<dbReference type="PANTHER" id="PTHR35093:SF8">
    <property type="entry name" value="OUTER MEMBRANE PROTEIN NMB0088-RELATED"/>
    <property type="match status" value="1"/>
</dbReference>
<name>A0A017TF99_9BACT</name>
<dbReference type="OrthoDB" id="9809992at2"/>
<evidence type="ECO:0000256" key="3">
    <source>
        <dbReference type="ARBA" id="ARBA00022452"/>
    </source>
</evidence>
<evidence type="ECO:0000313" key="9">
    <source>
        <dbReference type="Proteomes" id="UP000019678"/>
    </source>
</evidence>
<evidence type="ECO:0000256" key="7">
    <source>
        <dbReference type="ARBA" id="ARBA00023237"/>
    </source>
</evidence>
<evidence type="ECO:0000256" key="5">
    <source>
        <dbReference type="ARBA" id="ARBA00022729"/>
    </source>
</evidence>
<keyword evidence="7" id="KW-0998">Cell outer membrane</keyword>
<dbReference type="GO" id="GO:0009279">
    <property type="term" value="C:cell outer membrane"/>
    <property type="evidence" value="ECO:0007669"/>
    <property type="project" value="UniProtKB-SubCell"/>
</dbReference>
<evidence type="ECO:0000313" key="8">
    <source>
        <dbReference type="EMBL" id="EYF07968.1"/>
    </source>
</evidence>
<evidence type="ECO:0000256" key="1">
    <source>
        <dbReference type="ARBA" id="ARBA00004571"/>
    </source>
</evidence>
<dbReference type="PANTHER" id="PTHR35093">
    <property type="entry name" value="OUTER MEMBRANE PROTEIN NMB0088-RELATED"/>
    <property type="match status" value="1"/>
</dbReference>
<proteinExistence type="inferred from homology"/>
<sequence>MLRAAQLVSIAAALAAALIVERGLAHAPGAYGIGSRGAAMASAVAADATDFSAGYYNPAGLVGATGLSLSLGYAYTSNDLRMNGAPSGTRDVHGLAGGLVAPGAVAGIPFAFGLSTFIPDEGLSRIKALRQETPRWELYDDRLSILFLAANLAVRPFPWLEVGGGLAFLASTRGGFQVTGRASVLSPYESKLEHEVDADLTTIRYPQLGLRVKAGDLGFVGLTYRGEAQLPLSIDANLDGVIDFAGVEVPLAYALESRTIDGFLPQQVVLGLSFQRIERLKINVDLTWVNWSAYESPVARTRAHLAVETPPGLDIDLPEDPRPTVAIPLEFRDRFVPRVGVEYVWPVAGPMRQISGEATPRRALEVPLRAGYVYERSPIPPQTGATNYVDVDRHTMSLGAGLWWNRPGAVLQGALRLDVHGQLSVLPEQVTEKANPADFIGDFRAGGTMISAGGTLTAAF</sequence>
<keyword evidence="9" id="KW-1185">Reference proteome</keyword>
<evidence type="ECO:0000256" key="4">
    <source>
        <dbReference type="ARBA" id="ARBA00022692"/>
    </source>
</evidence>
<dbReference type="Pfam" id="PF03349">
    <property type="entry name" value="Toluene_X"/>
    <property type="match status" value="1"/>
</dbReference>
<dbReference type="SUPFAM" id="SSF56935">
    <property type="entry name" value="Porins"/>
    <property type="match status" value="1"/>
</dbReference>
<reference evidence="8 9" key="1">
    <citation type="submission" date="2013-05" db="EMBL/GenBank/DDBJ databases">
        <title>Genome assembly of Chondromyces apiculatus DSM 436.</title>
        <authorList>
            <person name="Sharma G."/>
            <person name="Khatri I."/>
            <person name="Kaur C."/>
            <person name="Mayilraj S."/>
            <person name="Subramanian S."/>
        </authorList>
    </citation>
    <scope>NUCLEOTIDE SEQUENCE [LARGE SCALE GENOMIC DNA]</scope>
    <source>
        <strain evidence="8 9">DSM 436</strain>
    </source>
</reference>
<dbReference type="GO" id="GO:0015483">
    <property type="term" value="F:long-chain fatty acid transporting porin activity"/>
    <property type="evidence" value="ECO:0007669"/>
    <property type="project" value="TreeGrafter"/>
</dbReference>
<keyword evidence="3" id="KW-1134">Transmembrane beta strand</keyword>
<protein>
    <submittedName>
        <fullName evidence="8">Long-chain fatty acid transport protein-like protein</fullName>
    </submittedName>
</protein>
<dbReference type="InterPro" id="IPR005017">
    <property type="entry name" value="OMPP1/FadL/TodX"/>
</dbReference>
<dbReference type="EMBL" id="ASRX01000006">
    <property type="protein sequence ID" value="EYF07968.1"/>
    <property type="molecule type" value="Genomic_DNA"/>
</dbReference>
<organism evidence="8 9">
    <name type="scientific">Chondromyces apiculatus DSM 436</name>
    <dbReference type="NCBI Taxonomy" id="1192034"/>
    <lineage>
        <taxon>Bacteria</taxon>
        <taxon>Pseudomonadati</taxon>
        <taxon>Myxococcota</taxon>
        <taxon>Polyangia</taxon>
        <taxon>Polyangiales</taxon>
        <taxon>Polyangiaceae</taxon>
        <taxon>Chondromyces</taxon>
    </lineage>
</organism>
<dbReference type="STRING" id="1192034.CAP_6990"/>
<comment type="caution">
    <text evidence="8">The sequence shown here is derived from an EMBL/GenBank/DDBJ whole genome shotgun (WGS) entry which is preliminary data.</text>
</comment>
<dbReference type="Gene3D" id="2.40.160.60">
    <property type="entry name" value="Outer membrane protein transport protein (OMPP1/FadL/TodX)"/>
    <property type="match status" value="1"/>
</dbReference>
<gene>
    <name evidence="8" type="ORF">CAP_6990</name>
</gene>
<comment type="subcellular location">
    <subcellularLocation>
        <location evidence="1">Cell outer membrane</location>
        <topology evidence="1">Multi-pass membrane protein</topology>
    </subcellularLocation>
</comment>
<keyword evidence="4" id="KW-0812">Transmembrane</keyword>
<keyword evidence="5" id="KW-0732">Signal</keyword>
<dbReference type="Proteomes" id="UP000019678">
    <property type="component" value="Unassembled WGS sequence"/>
</dbReference>
<keyword evidence="6" id="KW-0472">Membrane</keyword>
<evidence type="ECO:0000256" key="6">
    <source>
        <dbReference type="ARBA" id="ARBA00023136"/>
    </source>
</evidence>
<accession>A0A017TF99</accession>
<dbReference type="eggNOG" id="COG2067">
    <property type="taxonomic scope" value="Bacteria"/>
</dbReference>